<evidence type="ECO:0000256" key="14">
    <source>
        <dbReference type="ARBA" id="ARBA00023004"/>
    </source>
</evidence>
<dbReference type="PANTHER" id="PTHR24421">
    <property type="entry name" value="NITRATE/NITRITE SENSOR PROTEIN NARX-RELATED"/>
    <property type="match status" value="1"/>
</dbReference>
<keyword evidence="6" id="KW-0004">4Fe-4S</keyword>
<dbReference type="CDD" id="cd16917">
    <property type="entry name" value="HATPase_UhpB-NarQ-NarX-like"/>
    <property type="match status" value="1"/>
</dbReference>
<evidence type="ECO:0000256" key="3">
    <source>
        <dbReference type="ARBA" id="ARBA00004496"/>
    </source>
</evidence>
<evidence type="ECO:0000256" key="7">
    <source>
        <dbReference type="ARBA" id="ARBA00022490"/>
    </source>
</evidence>
<accession>A0A1E7ZBB4</accession>
<comment type="cofactor">
    <cofactor evidence="2">
        <name>[4Fe-4S] cluster</name>
        <dbReference type="ChEBI" id="CHEBI:49883"/>
    </cofactor>
</comment>
<organism evidence="20 21">
    <name type="scientific">Alteromonas confluentis</name>
    <dbReference type="NCBI Taxonomy" id="1656094"/>
    <lineage>
        <taxon>Bacteria</taxon>
        <taxon>Pseudomonadati</taxon>
        <taxon>Pseudomonadota</taxon>
        <taxon>Gammaproteobacteria</taxon>
        <taxon>Alteromonadales</taxon>
        <taxon>Alteromonadaceae</taxon>
        <taxon>Alteromonas/Salinimonas group</taxon>
        <taxon>Alteromonas</taxon>
    </lineage>
</organism>
<dbReference type="Pfam" id="PF02518">
    <property type="entry name" value="HATPase_c"/>
    <property type="match status" value="1"/>
</dbReference>
<keyword evidence="12 20" id="KW-0418">Kinase</keyword>
<dbReference type="PRINTS" id="PR00344">
    <property type="entry name" value="BCTRLSENSOR"/>
</dbReference>
<evidence type="ECO:0000256" key="15">
    <source>
        <dbReference type="ARBA" id="ARBA00023012"/>
    </source>
</evidence>
<dbReference type="EMBL" id="MDHN01000024">
    <property type="protein sequence ID" value="OFC70797.1"/>
    <property type="molecule type" value="Genomic_DNA"/>
</dbReference>
<dbReference type="Pfam" id="PF07730">
    <property type="entry name" value="HisKA_3"/>
    <property type="match status" value="1"/>
</dbReference>
<comment type="function">
    <text evidence="17">Member of the two-component regulatory system NreB/NreC involved in the control of dissimilatory nitrate/nitrite reduction in response to oxygen. NreB functions as a direct oxygen sensor histidine kinase which is autophosphorylated, in the absence of oxygen, probably at the conserved histidine residue, and transfers its phosphate group probably to a conserved aspartate residue of NreC. NreB/NreC activates the expression of the nitrate (narGHJI) and nitrite (nir) reductase operons, as well as the putative nitrate transporter gene narT.</text>
</comment>
<evidence type="ECO:0000256" key="12">
    <source>
        <dbReference type="ARBA" id="ARBA00022777"/>
    </source>
</evidence>
<keyword evidence="15" id="KW-0902">Two-component regulatory system</keyword>
<evidence type="ECO:0000256" key="18">
    <source>
        <dbReference type="ARBA" id="ARBA00030800"/>
    </source>
</evidence>
<evidence type="ECO:0000313" key="20">
    <source>
        <dbReference type="EMBL" id="OFC70797.1"/>
    </source>
</evidence>
<evidence type="ECO:0000256" key="8">
    <source>
        <dbReference type="ARBA" id="ARBA00022553"/>
    </source>
</evidence>
<protein>
    <recommendedName>
        <fullName evidence="5">Oxygen sensor histidine kinase NreB</fullName>
        <ecNumber evidence="4">2.7.13.3</ecNumber>
    </recommendedName>
    <alternativeName>
        <fullName evidence="18">Nitrogen regulation protein B</fullName>
    </alternativeName>
</protein>
<dbReference type="Proteomes" id="UP000175691">
    <property type="component" value="Unassembled WGS sequence"/>
</dbReference>
<evidence type="ECO:0000256" key="17">
    <source>
        <dbReference type="ARBA" id="ARBA00024827"/>
    </source>
</evidence>
<keyword evidence="14" id="KW-0408">Iron</keyword>
<dbReference type="SUPFAM" id="SSF55874">
    <property type="entry name" value="ATPase domain of HSP90 chaperone/DNA topoisomerase II/histidine kinase"/>
    <property type="match status" value="1"/>
</dbReference>
<sequence>MGNDNQDIITDILKQQAFLKKRLDEEQLQLTSMAKRLWAQQEADKANLSRELHDGIGQLLTALTRRLSTLGNRDPEFVELAEIANMALEDVRHLSRMMSPTILDDLGLKPALKWLCRSLFEDTDMQCDCLVQLHNDIADDLSTLVFRISQEVLTNALKHSGAAHISLNLQSSYNSLLLEIRDDGNGFDYEQVAKGVGLTSIADRAKAFDAKLNIISRPGKGTQTRVTIPL</sequence>
<keyword evidence="8" id="KW-0597">Phosphoprotein</keyword>
<dbReference type="GO" id="GO:0051539">
    <property type="term" value="F:4 iron, 4 sulfur cluster binding"/>
    <property type="evidence" value="ECO:0007669"/>
    <property type="project" value="UniProtKB-KW"/>
</dbReference>
<dbReference type="AlphaFoldDB" id="A0A1E7ZBB4"/>
<evidence type="ECO:0000256" key="6">
    <source>
        <dbReference type="ARBA" id="ARBA00022485"/>
    </source>
</evidence>
<dbReference type="Gene3D" id="1.20.5.1930">
    <property type="match status" value="1"/>
</dbReference>
<dbReference type="GO" id="GO:0000155">
    <property type="term" value="F:phosphorelay sensor kinase activity"/>
    <property type="evidence" value="ECO:0007669"/>
    <property type="project" value="InterPro"/>
</dbReference>
<evidence type="ECO:0000256" key="5">
    <source>
        <dbReference type="ARBA" id="ARBA00017322"/>
    </source>
</evidence>
<dbReference type="GO" id="GO:0016020">
    <property type="term" value="C:membrane"/>
    <property type="evidence" value="ECO:0007669"/>
    <property type="project" value="InterPro"/>
</dbReference>
<dbReference type="STRING" id="1656094.BFC18_11730"/>
<keyword evidence="10" id="KW-0479">Metal-binding</keyword>
<keyword evidence="7" id="KW-0963">Cytoplasm</keyword>
<dbReference type="Gene3D" id="3.30.565.10">
    <property type="entry name" value="Histidine kinase-like ATPase, C-terminal domain"/>
    <property type="match status" value="1"/>
</dbReference>
<keyword evidence="13" id="KW-0067">ATP-binding</keyword>
<gene>
    <name evidence="20" type="ORF">BFC18_11730</name>
</gene>
<evidence type="ECO:0000256" key="2">
    <source>
        <dbReference type="ARBA" id="ARBA00001966"/>
    </source>
</evidence>
<keyword evidence="21" id="KW-1185">Reference proteome</keyword>
<keyword evidence="16" id="KW-0411">Iron-sulfur</keyword>
<evidence type="ECO:0000256" key="4">
    <source>
        <dbReference type="ARBA" id="ARBA00012438"/>
    </source>
</evidence>
<evidence type="ECO:0000259" key="19">
    <source>
        <dbReference type="PROSITE" id="PS50109"/>
    </source>
</evidence>
<evidence type="ECO:0000256" key="13">
    <source>
        <dbReference type="ARBA" id="ARBA00022840"/>
    </source>
</evidence>
<dbReference type="InterPro" id="IPR036890">
    <property type="entry name" value="HATPase_C_sf"/>
</dbReference>
<proteinExistence type="predicted"/>
<keyword evidence="11" id="KW-0547">Nucleotide-binding</keyword>
<comment type="subcellular location">
    <subcellularLocation>
        <location evidence="3">Cytoplasm</location>
    </subcellularLocation>
</comment>
<reference evidence="20 21" key="1">
    <citation type="submission" date="2016-08" db="EMBL/GenBank/DDBJ databases">
        <authorList>
            <person name="Seilhamer J.J."/>
        </authorList>
    </citation>
    <scope>NUCLEOTIDE SEQUENCE [LARGE SCALE GENOMIC DNA]</scope>
    <source>
        <strain evidence="20 21">KCTC 42603</strain>
    </source>
</reference>
<dbReference type="PANTHER" id="PTHR24421:SF10">
    <property type="entry name" value="NITRATE_NITRITE SENSOR PROTEIN NARQ"/>
    <property type="match status" value="1"/>
</dbReference>
<keyword evidence="9" id="KW-0808">Transferase</keyword>
<evidence type="ECO:0000256" key="9">
    <source>
        <dbReference type="ARBA" id="ARBA00022679"/>
    </source>
</evidence>
<evidence type="ECO:0000256" key="11">
    <source>
        <dbReference type="ARBA" id="ARBA00022741"/>
    </source>
</evidence>
<dbReference type="InterPro" id="IPR004358">
    <property type="entry name" value="Sig_transdc_His_kin-like_C"/>
</dbReference>
<name>A0A1E7ZBB4_9ALTE</name>
<evidence type="ECO:0000256" key="16">
    <source>
        <dbReference type="ARBA" id="ARBA00023014"/>
    </source>
</evidence>
<dbReference type="EC" id="2.7.13.3" evidence="4"/>
<dbReference type="GO" id="GO:0046983">
    <property type="term" value="F:protein dimerization activity"/>
    <property type="evidence" value="ECO:0007669"/>
    <property type="project" value="InterPro"/>
</dbReference>
<comment type="caution">
    <text evidence="20">The sequence shown here is derived from an EMBL/GenBank/DDBJ whole genome shotgun (WGS) entry which is preliminary data.</text>
</comment>
<dbReference type="GO" id="GO:0005524">
    <property type="term" value="F:ATP binding"/>
    <property type="evidence" value="ECO:0007669"/>
    <property type="project" value="UniProtKB-KW"/>
</dbReference>
<dbReference type="GO" id="GO:0046872">
    <property type="term" value="F:metal ion binding"/>
    <property type="evidence" value="ECO:0007669"/>
    <property type="project" value="UniProtKB-KW"/>
</dbReference>
<comment type="catalytic activity">
    <reaction evidence="1">
        <text>ATP + protein L-histidine = ADP + protein N-phospho-L-histidine.</text>
        <dbReference type="EC" id="2.7.13.3"/>
    </reaction>
</comment>
<dbReference type="RefSeq" id="WP_070125501.1">
    <property type="nucleotide sequence ID" value="NZ_MDHN01000024.1"/>
</dbReference>
<evidence type="ECO:0000256" key="10">
    <source>
        <dbReference type="ARBA" id="ARBA00022723"/>
    </source>
</evidence>
<dbReference type="InterPro" id="IPR050482">
    <property type="entry name" value="Sensor_HK_TwoCompSys"/>
</dbReference>
<evidence type="ECO:0000256" key="1">
    <source>
        <dbReference type="ARBA" id="ARBA00000085"/>
    </source>
</evidence>
<dbReference type="InterPro" id="IPR011712">
    <property type="entry name" value="Sig_transdc_His_kin_sub3_dim/P"/>
</dbReference>
<dbReference type="PROSITE" id="PS50109">
    <property type="entry name" value="HIS_KIN"/>
    <property type="match status" value="1"/>
</dbReference>
<dbReference type="InterPro" id="IPR003594">
    <property type="entry name" value="HATPase_dom"/>
</dbReference>
<feature type="domain" description="Histidine kinase" evidence="19">
    <location>
        <begin position="147"/>
        <end position="230"/>
    </location>
</feature>
<dbReference type="InterPro" id="IPR005467">
    <property type="entry name" value="His_kinase_dom"/>
</dbReference>
<dbReference type="GO" id="GO:0005737">
    <property type="term" value="C:cytoplasm"/>
    <property type="evidence" value="ECO:0007669"/>
    <property type="project" value="UniProtKB-SubCell"/>
</dbReference>
<evidence type="ECO:0000313" key="21">
    <source>
        <dbReference type="Proteomes" id="UP000175691"/>
    </source>
</evidence>